<name>A0A6M3IUC4_9ZZZZ</name>
<reference evidence="1" key="1">
    <citation type="submission" date="2020-03" db="EMBL/GenBank/DDBJ databases">
        <title>The deep terrestrial virosphere.</title>
        <authorList>
            <person name="Holmfeldt K."/>
            <person name="Nilsson E."/>
            <person name="Simone D."/>
            <person name="Lopez-Fernandez M."/>
            <person name="Wu X."/>
            <person name="de Brujin I."/>
            <person name="Lundin D."/>
            <person name="Andersson A."/>
            <person name="Bertilsson S."/>
            <person name="Dopson M."/>
        </authorList>
    </citation>
    <scope>NUCLEOTIDE SEQUENCE</scope>
    <source>
        <strain evidence="1">MM415B01176</strain>
        <strain evidence="2">TM448B04471</strain>
    </source>
</reference>
<evidence type="ECO:0000313" key="2">
    <source>
        <dbReference type="EMBL" id="QJI03382.1"/>
    </source>
</evidence>
<dbReference type="AlphaFoldDB" id="A0A6M3IUC4"/>
<protein>
    <submittedName>
        <fullName evidence="1">Uncharacterized protein</fullName>
    </submittedName>
</protein>
<proteinExistence type="predicted"/>
<dbReference type="EMBL" id="MT145083">
    <property type="protein sequence ID" value="QJI03382.1"/>
    <property type="molecule type" value="Genomic_DNA"/>
</dbReference>
<dbReference type="EMBL" id="MT141398">
    <property type="protein sequence ID" value="QJA60152.1"/>
    <property type="molecule type" value="Genomic_DNA"/>
</dbReference>
<evidence type="ECO:0000313" key="1">
    <source>
        <dbReference type="EMBL" id="QJA60152.1"/>
    </source>
</evidence>
<organism evidence="1">
    <name type="scientific">viral metagenome</name>
    <dbReference type="NCBI Taxonomy" id="1070528"/>
    <lineage>
        <taxon>unclassified sequences</taxon>
        <taxon>metagenomes</taxon>
        <taxon>organismal metagenomes</taxon>
    </lineage>
</organism>
<accession>A0A6M3IUC4</accession>
<gene>
    <name evidence="1" type="ORF">MM415B01176_0001</name>
    <name evidence="2" type="ORF">TM448B04471_0002</name>
</gene>
<sequence>MEEYYEVKCHGEYFAQSGKERVIRGYKATFKIPNADSPLGVIKGKLLTPFLSKKDPGFTAVYTHHIDEIKPVGRAFDPDEIPYRFQTKEQLRIYCRRHRLTINVDEYGSLGLLRDHVRLAKEEPENFPAVYAKFAKKMKEEKDLYALNEDVFETGEAGIPLSIIDGGDVGEPQIPTDKGIEDVLG</sequence>